<feature type="region of interest" description="Disordered" evidence="4">
    <location>
        <begin position="192"/>
        <end position="212"/>
    </location>
</feature>
<dbReference type="Pfam" id="PF01614">
    <property type="entry name" value="IclR_C"/>
    <property type="match status" value="2"/>
</dbReference>
<dbReference type="SMART" id="SM00346">
    <property type="entry name" value="HTH_ICLR"/>
    <property type="match status" value="2"/>
</dbReference>
<accession>A0ABU3UBX8</accession>
<feature type="domain" description="IclR-ED" evidence="6">
    <location>
        <begin position="95"/>
        <end position="292"/>
    </location>
</feature>
<feature type="domain" description="HTH iclR-type" evidence="5">
    <location>
        <begin position="34"/>
        <end position="94"/>
    </location>
</feature>
<feature type="region of interest" description="Disordered" evidence="4">
    <location>
        <begin position="1"/>
        <end position="34"/>
    </location>
</feature>
<dbReference type="SUPFAM" id="SSF46785">
    <property type="entry name" value="Winged helix' DNA-binding domain"/>
    <property type="match status" value="2"/>
</dbReference>
<gene>
    <name evidence="7" type="ORF">PU648_03250</name>
</gene>
<keyword evidence="2" id="KW-0238">DNA-binding</keyword>
<dbReference type="PANTHER" id="PTHR30136:SF34">
    <property type="entry name" value="TRANSCRIPTIONAL REGULATOR"/>
    <property type="match status" value="1"/>
</dbReference>
<dbReference type="Gene3D" id="3.30.450.40">
    <property type="match status" value="2"/>
</dbReference>
<dbReference type="Pfam" id="PF09339">
    <property type="entry name" value="HTH_IclR"/>
    <property type="match status" value="2"/>
</dbReference>
<dbReference type="RefSeq" id="WP_143610602.1">
    <property type="nucleotide sequence ID" value="NZ_CP107955.1"/>
</dbReference>
<keyword evidence="3" id="KW-0804">Transcription</keyword>
<evidence type="ECO:0000256" key="1">
    <source>
        <dbReference type="ARBA" id="ARBA00023015"/>
    </source>
</evidence>
<evidence type="ECO:0000259" key="6">
    <source>
        <dbReference type="PROSITE" id="PS51078"/>
    </source>
</evidence>
<evidence type="ECO:0000256" key="2">
    <source>
        <dbReference type="ARBA" id="ARBA00023125"/>
    </source>
</evidence>
<reference evidence="7 8" key="1">
    <citation type="submission" date="2023-02" db="EMBL/GenBank/DDBJ databases">
        <authorList>
            <person name="Maleckis M."/>
        </authorList>
    </citation>
    <scope>NUCLEOTIDE SEQUENCE [LARGE SCALE GENOMIC DNA]</scope>
    <source>
        <strain evidence="7 8">P8-A2</strain>
    </source>
</reference>
<protein>
    <submittedName>
        <fullName evidence="7">IclR family transcriptional regulator C-terminal domain-containing protein</fullName>
    </submittedName>
</protein>
<feature type="domain" description="HTH iclR-type" evidence="5">
    <location>
        <begin position="321"/>
        <end position="381"/>
    </location>
</feature>
<dbReference type="InterPro" id="IPR050707">
    <property type="entry name" value="HTH_MetabolicPath_Reg"/>
</dbReference>
<dbReference type="InterPro" id="IPR036388">
    <property type="entry name" value="WH-like_DNA-bd_sf"/>
</dbReference>
<dbReference type="InterPro" id="IPR029016">
    <property type="entry name" value="GAF-like_dom_sf"/>
</dbReference>
<keyword evidence="8" id="KW-1185">Reference proteome</keyword>
<evidence type="ECO:0000256" key="3">
    <source>
        <dbReference type="ARBA" id="ARBA00023163"/>
    </source>
</evidence>
<evidence type="ECO:0000256" key="4">
    <source>
        <dbReference type="SAM" id="MobiDB-lite"/>
    </source>
</evidence>
<dbReference type="PROSITE" id="PS51078">
    <property type="entry name" value="ICLR_ED"/>
    <property type="match status" value="2"/>
</dbReference>
<dbReference type="InterPro" id="IPR014757">
    <property type="entry name" value="Tscrpt_reg_IclR_C"/>
</dbReference>
<dbReference type="Proteomes" id="UP001257627">
    <property type="component" value="Unassembled WGS sequence"/>
</dbReference>
<evidence type="ECO:0000313" key="8">
    <source>
        <dbReference type="Proteomes" id="UP001257627"/>
    </source>
</evidence>
<organism evidence="7 8">
    <name type="scientific">Streptomyces mirabilis</name>
    <dbReference type="NCBI Taxonomy" id="68239"/>
    <lineage>
        <taxon>Bacteria</taxon>
        <taxon>Bacillati</taxon>
        <taxon>Actinomycetota</taxon>
        <taxon>Actinomycetes</taxon>
        <taxon>Kitasatosporales</taxon>
        <taxon>Streptomycetaceae</taxon>
        <taxon>Streptomyces</taxon>
    </lineage>
</organism>
<sequence length="576" mass="60368">MARGVAGAQAGASKRPTGTAPQTAGPEAGRGEAVGPLERGLDVLRVMADSAEAVRPGDLVRATGLARSAVDRIAATLVHLGYVRAEGRDLVLAPRLMEFGNAYLDASGLSRALRPSLERLTRTLDESVSAIVLDGCDARIVGTAVPPGRVIPLGFRVGDLLPSERCAAGAVLATGWDPPTREAWRARRAADPLDDGFPAVPTRPTAPRPDRTEADFASWTTAAAANGWALDDQLVAPGLVALAVPVRDPDGRPVCAISVLAHTSRHSADDLRAHALTEMNRAAQDIADALYGTSHPLPAAPPPIAAPAYTDAKPELGPSFLQALARGLAVLTALGGQRGGLTLAEAAEAAGLSYQSARRNLLTLSELSYVEQHERRFLPGPRVLELGYARLSTLTLADIARPHLADLVARVRESASLAVLDGAEVRYVARVATGQITSARITPGTRLPAYATSMGRVLLADLPRAQWPERIRSLRPQALTPHTLTSPEALTAAFDQAAHDGFALVEQELEAGLRSLAVPVRDRSGRAVAALNVAMHAGPESPEQTRDSMLSALRACAARVEADLALASAHVPVETG</sequence>
<dbReference type="PROSITE" id="PS51077">
    <property type="entry name" value="HTH_ICLR"/>
    <property type="match status" value="2"/>
</dbReference>
<dbReference type="SUPFAM" id="SSF55781">
    <property type="entry name" value="GAF domain-like"/>
    <property type="match status" value="2"/>
</dbReference>
<proteinExistence type="predicted"/>
<keyword evidence="1" id="KW-0805">Transcription regulation</keyword>
<name>A0ABU3UBX8_9ACTN</name>
<feature type="domain" description="IclR-ED" evidence="6">
    <location>
        <begin position="382"/>
        <end position="566"/>
    </location>
</feature>
<evidence type="ECO:0000313" key="7">
    <source>
        <dbReference type="EMBL" id="MDU8991421.1"/>
    </source>
</evidence>
<dbReference type="Gene3D" id="1.10.10.10">
    <property type="entry name" value="Winged helix-like DNA-binding domain superfamily/Winged helix DNA-binding domain"/>
    <property type="match status" value="2"/>
</dbReference>
<dbReference type="PANTHER" id="PTHR30136">
    <property type="entry name" value="HELIX-TURN-HELIX TRANSCRIPTIONAL REGULATOR, ICLR FAMILY"/>
    <property type="match status" value="1"/>
</dbReference>
<evidence type="ECO:0000259" key="5">
    <source>
        <dbReference type="PROSITE" id="PS51077"/>
    </source>
</evidence>
<dbReference type="EMBL" id="JARAKF010000001">
    <property type="protein sequence ID" value="MDU8991421.1"/>
    <property type="molecule type" value="Genomic_DNA"/>
</dbReference>
<dbReference type="InterPro" id="IPR005471">
    <property type="entry name" value="Tscrpt_reg_IclR_N"/>
</dbReference>
<comment type="caution">
    <text evidence="7">The sequence shown here is derived from an EMBL/GenBank/DDBJ whole genome shotgun (WGS) entry which is preliminary data.</text>
</comment>
<dbReference type="InterPro" id="IPR036390">
    <property type="entry name" value="WH_DNA-bd_sf"/>
</dbReference>